<accession>A0ABP8HWX0</accession>
<dbReference type="InterPro" id="IPR036514">
    <property type="entry name" value="SGNH_hydro_sf"/>
</dbReference>
<keyword evidence="2" id="KW-1185">Reference proteome</keyword>
<name>A0ABP8HWX0_9BURK</name>
<dbReference type="EMBL" id="BAABGJ010000035">
    <property type="protein sequence ID" value="GAA4346368.1"/>
    <property type="molecule type" value="Genomic_DNA"/>
</dbReference>
<evidence type="ECO:0008006" key="3">
    <source>
        <dbReference type="Google" id="ProtNLM"/>
    </source>
</evidence>
<organism evidence="1 2">
    <name type="scientific">Variovorax defluvii</name>
    <dbReference type="NCBI Taxonomy" id="913761"/>
    <lineage>
        <taxon>Bacteria</taxon>
        <taxon>Pseudomonadati</taxon>
        <taxon>Pseudomonadota</taxon>
        <taxon>Betaproteobacteria</taxon>
        <taxon>Burkholderiales</taxon>
        <taxon>Comamonadaceae</taxon>
        <taxon>Variovorax</taxon>
    </lineage>
</organism>
<dbReference type="Proteomes" id="UP001500975">
    <property type="component" value="Unassembled WGS sequence"/>
</dbReference>
<protein>
    <recommendedName>
        <fullName evidence="3">SGNH/GDSL hydrolase family protein</fullName>
    </recommendedName>
</protein>
<sequence length="361" mass="39445">MALILAAAALTLVLWSDGMPNDPSSSRVTAPGAIPLAVLGDSNSHSYQDNLWFAADTTERGGAYRSRTFQWTEVLARLRGEQLELGPWVRWGRPGVVALAREWMGLRGGRAPRKEDYLYNFANSGAACKNLMGGRFRQAPRLLALMNEDPERWARGVVVIRIGLNNWAGLMDLQAADPAAPPLREVVAYCTGEIKAAVAMIRAAHPATRILLVGVFNEVDDPANFERWQSAAEVRNIRLALDGFNAAIRRLAEGDARMAFFDDVAWFRSHWGSRDADGKPAYGTVELGPSLRVTNSIGDDPRHAVLTDLHPGLVWNALWAQALVAHLREAFGLPVTPISDEELLRFLEPLVAAGPVKAPGS</sequence>
<comment type="caution">
    <text evidence="1">The sequence shown here is derived from an EMBL/GenBank/DDBJ whole genome shotgun (WGS) entry which is preliminary data.</text>
</comment>
<evidence type="ECO:0000313" key="1">
    <source>
        <dbReference type="EMBL" id="GAA4346368.1"/>
    </source>
</evidence>
<evidence type="ECO:0000313" key="2">
    <source>
        <dbReference type="Proteomes" id="UP001500975"/>
    </source>
</evidence>
<dbReference type="Gene3D" id="3.40.50.1110">
    <property type="entry name" value="SGNH hydrolase"/>
    <property type="match status" value="1"/>
</dbReference>
<gene>
    <name evidence="1" type="ORF">GCM10023165_30950</name>
</gene>
<dbReference type="SUPFAM" id="SSF52266">
    <property type="entry name" value="SGNH hydrolase"/>
    <property type="match status" value="1"/>
</dbReference>
<proteinExistence type="predicted"/>
<reference evidence="2" key="1">
    <citation type="journal article" date="2019" name="Int. J. Syst. Evol. Microbiol.">
        <title>The Global Catalogue of Microorganisms (GCM) 10K type strain sequencing project: providing services to taxonomists for standard genome sequencing and annotation.</title>
        <authorList>
            <consortium name="The Broad Institute Genomics Platform"/>
            <consortium name="The Broad Institute Genome Sequencing Center for Infectious Disease"/>
            <person name="Wu L."/>
            <person name="Ma J."/>
        </authorList>
    </citation>
    <scope>NUCLEOTIDE SEQUENCE [LARGE SCALE GENOMIC DNA]</scope>
    <source>
        <strain evidence="2">JCM 17804</strain>
    </source>
</reference>